<dbReference type="InterPro" id="IPR001387">
    <property type="entry name" value="Cro/C1-type_HTH"/>
</dbReference>
<accession>D2U0N0</accession>
<sequence length="116" mass="12982">MYLNEDIMSIFEESASAIAAELGERLKQARLNHDLTQAEVAELSGISRKTVLNAEKGNVQLENLIAIMAALNLLEQLDLFLPKQDISPIQLAKLQGKKRQRASGHRKNNTEDLAEW</sequence>
<gene>
    <name evidence="3" type="ORF">ARN_20650</name>
</gene>
<dbReference type="Pfam" id="PF01381">
    <property type="entry name" value="HTH_3"/>
    <property type="match status" value="1"/>
</dbReference>
<dbReference type="CDD" id="cd00093">
    <property type="entry name" value="HTH_XRE"/>
    <property type="match status" value="1"/>
</dbReference>
<protein>
    <submittedName>
        <fullName evidence="3">Cro/CI family transcriptional regulator</fullName>
    </submittedName>
</protein>
<feature type="domain" description="HTH cro/C1-type" evidence="2">
    <location>
        <begin position="26"/>
        <end position="77"/>
    </location>
</feature>
<feature type="compositionally biased region" description="Basic residues" evidence="1">
    <location>
        <begin position="95"/>
        <end position="107"/>
    </location>
</feature>
<dbReference type="GO" id="GO:0003677">
    <property type="term" value="F:DNA binding"/>
    <property type="evidence" value="ECO:0007669"/>
    <property type="project" value="InterPro"/>
</dbReference>
<dbReference type="InterPro" id="IPR010982">
    <property type="entry name" value="Lambda_DNA-bd_dom_sf"/>
</dbReference>
<evidence type="ECO:0000259" key="2">
    <source>
        <dbReference type="PROSITE" id="PS50943"/>
    </source>
</evidence>
<dbReference type="EMBL" id="FN545212">
    <property type="protein sequence ID" value="CBA73943.1"/>
    <property type="molecule type" value="Genomic_DNA"/>
</dbReference>
<organism evidence="3">
    <name type="scientific">Arsenophonus nasoniae</name>
    <name type="common">son-killer infecting Nasonia vitripennis</name>
    <dbReference type="NCBI Taxonomy" id="638"/>
    <lineage>
        <taxon>Bacteria</taxon>
        <taxon>Pseudomonadati</taxon>
        <taxon>Pseudomonadota</taxon>
        <taxon>Gammaproteobacteria</taxon>
        <taxon>Enterobacterales</taxon>
        <taxon>Morganellaceae</taxon>
        <taxon>Arsenophonus</taxon>
    </lineage>
</organism>
<dbReference type="AlphaFoldDB" id="D2U0N0"/>
<reference evidence="3" key="1">
    <citation type="journal article" date="2010" name="Insect Mol. Biol.">
        <title>The draft genome sequence of Arsenophonus nasoniae, son-killer bacterium of Nasonia vitripennis, reveals genes associated with virulence and symbiosis.</title>
        <authorList>
            <person name="Wilkes T."/>
            <person name="Darby A.C."/>
            <person name="Choi J."/>
            <person name="Colborne J.K."/>
            <person name="Werren J.H."/>
            <person name="Hurst G.D.D."/>
        </authorList>
    </citation>
    <scope>NUCLEOTIDE SEQUENCE</scope>
</reference>
<evidence type="ECO:0000313" key="3">
    <source>
        <dbReference type="EMBL" id="CBA73943.1"/>
    </source>
</evidence>
<evidence type="ECO:0000256" key="1">
    <source>
        <dbReference type="SAM" id="MobiDB-lite"/>
    </source>
</evidence>
<name>D2U0N0_9GAMM</name>
<proteinExistence type="predicted"/>
<dbReference type="PROSITE" id="PS50943">
    <property type="entry name" value="HTH_CROC1"/>
    <property type="match status" value="1"/>
</dbReference>
<dbReference type="Gene3D" id="1.10.260.40">
    <property type="entry name" value="lambda repressor-like DNA-binding domains"/>
    <property type="match status" value="1"/>
</dbReference>
<dbReference type="SUPFAM" id="SSF47413">
    <property type="entry name" value="lambda repressor-like DNA-binding domains"/>
    <property type="match status" value="1"/>
</dbReference>
<feature type="region of interest" description="Disordered" evidence="1">
    <location>
        <begin position="93"/>
        <end position="116"/>
    </location>
</feature>
<dbReference type="SMART" id="SM00530">
    <property type="entry name" value="HTH_XRE"/>
    <property type="match status" value="1"/>
</dbReference>